<keyword evidence="14" id="KW-1185">Reference proteome</keyword>
<dbReference type="PANTHER" id="PTHR24421:SF10">
    <property type="entry name" value="NITRATE_NITRITE SENSOR PROTEIN NARQ"/>
    <property type="match status" value="1"/>
</dbReference>
<evidence type="ECO:0000256" key="6">
    <source>
        <dbReference type="ARBA" id="ARBA00022777"/>
    </source>
</evidence>
<keyword evidence="6 13" id="KW-0418">Kinase</keyword>
<evidence type="ECO:0000256" key="5">
    <source>
        <dbReference type="ARBA" id="ARBA00022741"/>
    </source>
</evidence>
<dbReference type="Gene3D" id="3.30.565.10">
    <property type="entry name" value="Histidine kinase-like ATPase, C-terminal domain"/>
    <property type="match status" value="1"/>
</dbReference>
<feature type="domain" description="Histidine kinase/HSP90-like ATPase" evidence="10">
    <location>
        <begin position="313"/>
        <end position="416"/>
    </location>
</feature>
<feature type="transmembrane region" description="Helical" evidence="9">
    <location>
        <begin position="101"/>
        <end position="119"/>
    </location>
</feature>
<dbReference type="GO" id="GO:0016301">
    <property type="term" value="F:kinase activity"/>
    <property type="evidence" value="ECO:0007669"/>
    <property type="project" value="UniProtKB-KW"/>
</dbReference>
<gene>
    <name evidence="13" type="ORF">NF556_20025</name>
</gene>
<dbReference type="Pfam" id="PF23539">
    <property type="entry name" value="DUF7134"/>
    <property type="match status" value="1"/>
</dbReference>
<evidence type="ECO:0000259" key="12">
    <source>
        <dbReference type="Pfam" id="PF23539"/>
    </source>
</evidence>
<keyword evidence="9" id="KW-1133">Transmembrane helix</keyword>
<proteinExistence type="predicted"/>
<evidence type="ECO:0000256" key="4">
    <source>
        <dbReference type="ARBA" id="ARBA00022679"/>
    </source>
</evidence>
<dbReference type="Pfam" id="PF07730">
    <property type="entry name" value="HisKA_3"/>
    <property type="match status" value="1"/>
</dbReference>
<evidence type="ECO:0000256" key="7">
    <source>
        <dbReference type="ARBA" id="ARBA00022840"/>
    </source>
</evidence>
<keyword evidence="7" id="KW-0067">ATP-binding</keyword>
<keyword evidence="3" id="KW-0597">Phosphoprotein</keyword>
<name>A0ABY4YSV5_9MICO</name>
<keyword evidence="9" id="KW-0472">Membrane</keyword>
<feature type="domain" description="DUF7134" evidence="12">
    <location>
        <begin position="8"/>
        <end position="163"/>
    </location>
</feature>
<dbReference type="InterPro" id="IPR050482">
    <property type="entry name" value="Sensor_HK_TwoCompSys"/>
</dbReference>
<feature type="transmembrane region" description="Helical" evidence="9">
    <location>
        <begin position="131"/>
        <end position="155"/>
    </location>
</feature>
<keyword evidence="5" id="KW-0547">Nucleotide-binding</keyword>
<dbReference type="RefSeq" id="WP_252592950.1">
    <property type="nucleotide sequence ID" value="NZ_CP099489.1"/>
</dbReference>
<dbReference type="InterPro" id="IPR003594">
    <property type="entry name" value="HATPase_dom"/>
</dbReference>
<dbReference type="SUPFAM" id="SSF55874">
    <property type="entry name" value="ATPase domain of HSP90 chaperone/DNA topoisomerase II/histidine kinase"/>
    <property type="match status" value="1"/>
</dbReference>
<dbReference type="Proteomes" id="UP001056455">
    <property type="component" value="Chromosome"/>
</dbReference>
<organism evidence="13 14">
    <name type="scientific">Ornithinimicrobium faecis</name>
    <dbReference type="NCBI Taxonomy" id="2934158"/>
    <lineage>
        <taxon>Bacteria</taxon>
        <taxon>Bacillati</taxon>
        <taxon>Actinomycetota</taxon>
        <taxon>Actinomycetes</taxon>
        <taxon>Micrococcales</taxon>
        <taxon>Ornithinimicrobiaceae</taxon>
        <taxon>Ornithinimicrobium</taxon>
    </lineage>
</organism>
<comment type="catalytic activity">
    <reaction evidence="1">
        <text>ATP + protein L-histidine = ADP + protein N-phospho-L-histidine.</text>
        <dbReference type="EC" id="2.7.13.3"/>
    </reaction>
</comment>
<evidence type="ECO:0000256" key="2">
    <source>
        <dbReference type="ARBA" id="ARBA00012438"/>
    </source>
</evidence>
<sequence>MEMIRRARTWATSSPLLVDSALAVGTWMVFLVLSGSQGEALLLTTLQVLPLAFRRTQPFGAAVVIAAACLLQVLIIDTPLIANVAALAIIYATVAYSAERWHAWVVGAFGLLGSVLGALDWVVNNAFITDYASVLVSLIPTTLFMWMSVAAAWMLGDVVRRRRAVVARLREQNEALARDQAQRAALAAQGERATIAREMHDIVAHSLSVVVVQADGGAYAARVALEQRSADSAALERAAQTLETLATTAREALTDTRRLVGVLRESGSAAEFEPAQGLANLVELVQRVRDSGVPVSLAVRGDVGELPRDLDLAAYRVVQESLTNVLKHAGPDASVGVDVLRTPAVLLVRVTDDGRGVGAPAQQLDDDGYGGAAVVPDGRGNGIIGMRERVEVLGGTLHAGPRPGGGFEVVASVPVTVSGEVSRTPEGVSSE</sequence>
<dbReference type="Gene3D" id="1.20.5.1930">
    <property type="match status" value="1"/>
</dbReference>
<keyword evidence="8" id="KW-0902">Two-component regulatory system</keyword>
<dbReference type="Pfam" id="PF02518">
    <property type="entry name" value="HATPase_c"/>
    <property type="match status" value="1"/>
</dbReference>
<keyword evidence="4" id="KW-0808">Transferase</keyword>
<dbReference type="EC" id="2.7.13.3" evidence="2"/>
<evidence type="ECO:0000256" key="3">
    <source>
        <dbReference type="ARBA" id="ARBA00022553"/>
    </source>
</evidence>
<evidence type="ECO:0000256" key="8">
    <source>
        <dbReference type="ARBA" id="ARBA00023012"/>
    </source>
</evidence>
<feature type="transmembrane region" description="Helical" evidence="9">
    <location>
        <begin position="62"/>
        <end position="94"/>
    </location>
</feature>
<dbReference type="InterPro" id="IPR036890">
    <property type="entry name" value="HATPase_C_sf"/>
</dbReference>
<evidence type="ECO:0000259" key="11">
    <source>
        <dbReference type="Pfam" id="PF07730"/>
    </source>
</evidence>
<dbReference type="PANTHER" id="PTHR24421">
    <property type="entry name" value="NITRATE/NITRITE SENSOR PROTEIN NARX-RELATED"/>
    <property type="match status" value="1"/>
</dbReference>
<reference evidence="13" key="1">
    <citation type="submission" date="2022-06" db="EMBL/GenBank/DDBJ databases">
        <title>Ornithinimicrobium HY1793.</title>
        <authorList>
            <person name="Huang Y."/>
        </authorList>
    </citation>
    <scope>NUCLEOTIDE SEQUENCE</scope>
    <source>
        <strain evidence="13">HY1793</strain>
    </source>
</reference>
<evidence type="ECO:0000256" key="1">
    <source>
        <dbReference type="ARBA" id="ARBA00000085"/>
    </source>
</evidence>
<keyword evidence="9" id="KW-0812">Transmembrane</keyword>
<evidence type="ECO:0000313" key="13">
    <source>
        <dbReference type="EMBL" id="USQ79846.1"/>
    </source>
</evidence>
<dbReference type="EMBL" id="CP099489">
    <property type="protein sequence ID" value="USQ79846.1"/>
    <property type="molecule type" value="Genomic_DNA"/>
</dbReference>
<feature type="domain" description="Signal transduction histidine kinase subgroup 3 dimerisation and phosphoacceptor" evidence="11">
    <location>
        <begin position="191"/>
        <end position="266"/>
    </location>
</feature>
<protein>
    <recommendedName>
        <fullName evidence="2">histidine kinase</fullName>
        <ecNumber evidence="2">2.7.13.3</ecNumber>
    </recommendedName>
</protein>
<evidence type="ECO:0000256" key="9">
    <source>
        <dbReference type="SAM" id="Phobius"/>
    </source>
</evidence>
<evidence type="ECO:0000259" key="10">
    <source>
        <dbReference type="Pfam" id="PF02518"/>
    </source>
</evidence>
<dbReference type="CDD" id="cd16917">
    <property type="entry name" value="HATPase_UhpB-NarQ-NarX-like"/>
    <property type="match status" value="1"/>
</dbReference>
<accession>A0ABY4YSV5</accession>
<evidence type="ECO:0000313" key="14">
    <source>
        <dbReference type="Proteomes" id="UP001056455"/>
    </source>
</evidence>
<dbReference type="InterPro" id="IPR055558">
    <property type="entry name" value="DUF7134"/>
</dbReference>
<dbReference type="InterPro" id="IPR011712">
    <property type="entry name" value="Sig_transdc_His_kin_sub3_dim/P"/>
</dbReference>